<dbReference type="CDD" id="cd07012">
    <property type="entry name" value="PBP2_Bug_TTT"/>
    <property type="match status" value="1"/>
</dbReference>
<sequence length="327" mass="33442">MDVKSGKKWWCAIALMGAAHAFGLGNAAAQVRCPVVKMIVPNPAGGGGDVVSRIVGNKAGALLGQSFVVENKAGASTTIGTDFVAKAKPDGCTLLSLTASGVVISVLREKLPYDLQRDFVPIVGVGSFPMALIVPASSDLKTLADVVKAAKAPNGIAYSSGGVGTMAHLSAARFLNDVGATGTHVPFRGNPDATQALVGGQVQMFFSSTAEAASLAKGGRARAVAVISDAPHPALPGVPTMKSAGFADFSPRLWYAFLAPAGTPPQTVAQLGDAFTKALKDPAVQEQLAASGFNVEPRDQAAISAYIKSEAARWGKVIKDNGITDTN</sequence>
<dbReference type="Gene3D" id="3.40.190.150">
    <property type="entry name" value="Bordetella uptake gene, domain 1"/>
    <property type="match status" value="1"/>
</dbReference>
<dbReference type="Proteomes" id="UP001500975">
    <property type="component" value="Unassembled WGS sequence"/>
</dbReference>
<dbReference type="PANTHER" id="PTHR42928">
    <property type="entry name" value="TRICARBOXYLATE-BINDING PROTEIN"/>
    <property type="match status" value="1"/>
</dbReference>
<dbReference type="PIRSF" id="PIRSF017082">
    <property type="entry name" value="YflP"/>
    <property type="match status" value="1"/>
</dbReference>
<feature type="chain" id="PRO_5046218005" evidence="2">
    <location>
        <begin position="22"/>
        <end position="327"/>
    </location>
</feature>
<dbReference type="Pfam" id="PF03401">
    <property type="entry name" value="TctC"/>
    <property type="match status" value="1"/>
</dbReference>
<evidence type="ECO:0000313" key="4">
    <source>
        <dbReference type="Proteomes" id="UP001500975"/>
    </source>
</evidence>
<evidence type="ECO:0000256" key="2">
    <source>
        <dbReference type="SAM" id="SignalP"/>
    </source>
</evidence>
<evidence type="ECO:0000313" key="3">
    <source>
        <dbReference type="EMBL" id="GAA4353912.1"/>
    </source>
</evidence>
<dbReference type="EMBL" id="BAABGJ010000079">
    <property type="protein sequence ID" value="GAA4353912.1"/>
    <property type="molecule type" value="Genomic_DNA"/>
</dbReference>
<dbReference type="SUPFAM" id="SSF53850">
    <property type="entry name" value="Periplasmic binding protein-like II"/>
    <property type="match status" value="1"/>
</dbReference>
<organism evidence="3 4">
    <name type="scientific">Variovorax defluvii</name>
    <dbReference type="NCBI Taxonomy" id="913761"/>
    <lineage>
        <taxon>Bacteria</taxon>
        <taxon>Pseudomonadati</taxon>
        <taxon>Pseudomonadota</taxon>
        <taxon>Betaproteobacteria</taxon>
        <taxon>Burkholderiales</taxon>
        <taxon>Comamonadaceae</taxon>
        <taxon>Variovorax</taxon>
    </lineage>
</organism>
<comment type="similarity">
    <text evidence="1">Belongs to the UPF0065 (bug) family.</text>
</comment>
<dbReference type="Gene3D" id="3.40.190.10">
    <property type="entry name" value="Periplasmic binding protein-like II"/>
    <property type="match status" value="1"/>
</dbReference>
<evidence type="ECO:0000256" key="1">
    <source>
        <dbReference type="ARBA" id="ARBA00006987"/>
    </source>
</evidence>
<keyword evidence="4" id="KW-1185">Reference proteome</keyword>
<keyword evidence="2" id="KW-0732">Signal</keyword>
<accession>A0ABP8I8Z9</accession>
<feature type="signal peptide" evidence="2">
    <location>
        <begin position="1"/>
        <end position="21"/>
    </location>
</feature>
<dbReference type="InterPro" id="IPR005064">
    <property type="entry name" value="BUG"/>
</dbReference>
<dbReference type="InterPro" id="IPR042100">
    <property type="entry name" value="Bug_dom1"/>
</dbReference>
<dbReference type="PANTHER" id="PTHR42928:SF5">
    <property type="entry name" value="BLR1237 PROTEIN"/>
    <property type="match status" value="1"/>
</dbReference>
<protein>
    <submittedName>
        <fullName evidence="3">Tripartite tricarboxylate transporter substrate binding protein</fullName>
    </submittedName>
</protein>
<proteinExistence type="inferred from homology"/>
<comment type="caution">
    <text evidence="3">The sequence shown here is derived from an EMBL/GenBank/DDBJ whole genome shotgun (WGS) entry which is preliminary data.</text>
</comment>
<name>A0ABP8I8Z9_9BURK</name>
<gene>
    <name evidence="3" type="ORF">GCM10023165_44640</name>
</gene>
<reference evidence="4" key="1">
    <citation type="journal article" date="2019" name="Int. J. Syst. Evol. Microbiol.">
        <title>The Global Catalogue of Microorganisms (GCM) 10K type strain sequencing project: providing services to taxonomists for standard genome sequencing and annotation.</title>
        <authorList>
            <consortium name="The Broad Institute Genomics Platform"/>
            <consortium name="The Broad Institute Genome Sequencing Center for Infectious Disease"/>
            <person name="Wu L."/>
            <person name="Ma J."/>
        </authorList>
    </citation>
    <scope>NUCLEOTIDE SEQUENCE [LARGE SCALE GENOMIC DNA]</scope>
    <source>
        <strain evidence="4">JCM 17804</strain>
    </source>
</reference>